<dbReference type="InterPro" id="IPR015915">
    <property type="entry name" value="Kelch-typ_b-propeller"/>
</dbReference>
<dbReference type="Gene3D" id="3.40.1580.10">
    <property type="entry name" value="SMI1/KNR4-like"/>
    <property type="match status" value="1"/>
</dbReference>
<dbReference type="Pfam" id="PF14568">
    <property type="entry name" value="SUKH_6"/>
    <property type="match status" value="1"/>
</dbReference>
<feature type="domain" description="Knr4/Smi1-like" evidence="1">
    <location>
        <begin position="407"/>
        <end position="546"/>
    </location>
</feature>
<evidence type="ECO:0000313" key="3">
    <source>
        <dbReference type="Proteomes" id="UP001374803"/>
    </source>
</evidence>
<organism evidence="2 3">
    <name type="scientific">Pendulispora rubella</name>
    <dbReference type="NCBI Taxonomy" id="2741070"/>
    <lineage>
        <taxon>Bacteria</taxon>
        <taxon>Pseudomonadati</taxon>
        <taxon>Myxococcota</taxon>
        <taxon>Myxococcia</taxon>
        <taxon>Myxococcales</taxon>
        <taxon>Sorangiineae</taxon>
        <taxon>Pendulisporaceae</taxon>
        <taxon>Pendulispora</taxon>
    </lineage>
</organism>
<proteinExistence type="predicted"/>
<name>A0ABZ2KPG5_9BACT</name>
<dbReference type="RefSeq" id="WP_394830011.1">
    <property type="nucleotide sequence ID" value="NZ_CP089929.1"/>
</dbReference>
<accession>A0ABZ2KPG5</accession>
<gene>
    <name evidence="2" type="ORF">LVJ94_26240</name>
</gene>
<evidence type="ECO:0000259" key="1">
    <source>
        <dbReference type="SMART" id="SM00860"/>
    </source>
</evidence>
<feature type="domain" description="Knr4/Smi1-like" evidence="1">
    <location>
        <begin position="621"/>
        <end position="757"/>
    </location>
</feature>
<sequence>MGKWDGRRVAVAWDDARKALIVVWNEKGATCTRASIWNGKDLVALTGPGVSTGGAIDGEDETLPEFVLPATHPVTGRALFSGSDGIPKMLSPEGTWIELDAYPQAVEVLTPGPDGLVAWHSYGTASWNGTTWKQRDPWVSMRIDDTDRPHLVSRDLAFEILAYRASDERWAPPKTTGRKPEGASHTLVVDPRSGRIFVSAGHDDGTPLRTTWEWSESEGWCELKTESAPLPRADGVGVVVGDELIITGGVLPQTLDYHPHPTPTRMTEHFDGRRWTAYPEFHAPSNVRLLETDPVTGAIFAVEDRGNDVVLWAYQGEGRWNEGITISVQKEDDSPEGREDPRFAFDAKRRRLLMLRPFEIDCLGTGIFAAELAPWLDTLTAPGAEGSTIPIRKHDALNAFLAPSAAPIPVDWGAVESWLGLRLPADYKALVSAYGPLDIGEHIWLHMPCAVAGLFEYHEWLTKNHKYCRAVARDAPARGKPAVFHPAAGGLLLWGETRQSSFLFWDTSASDNPDEWPVVSFSVSAADQNVVPWHNYEMPLLQMLSAAIHDGVPLAGDATLGPLPAMAQRTANLAHDAVPWVPPPPAPPKNGKAEARRRKALTEGSGLAAIKVLVPPPKERYLGDATWEKVFEALGTRLPAEYVTLMNTYGAGCWSEYLRFGPPLAIDHKLGLVCQVAEVLEGYRSLRADHPQYHPLPTWPEPGGFLPFADSIDGDYVGWLTQGAPDEWPVIVYPHSADQGPPLTGKLTDILLEWLRGRFSTDGLPELDEPLETIGFEPWTEKDDEDEES</sequence>
<dbReference type="Gene3D" id="2.120.10.80">
    <property type="entry name" value="Kelch-type beta propeller"/>
    <property type="match status" value="1"/>
</dbReference>
<dbReference type="InterPro" id="IPR018958">
    <property type="entry name" value="Knr4/Smi1-like_dom"/>
</dbReference>
<dbReference type="SUPFAM" id="SSF50965">
    <property type="entry name" value="Galactose oxidase, central domain"/>
    <property type="match status" value="1"/>
</dbReference>
<dbReference type="InterPro" id="IPR037883">
    <property type="entry name" value="Knr4/Smi1-like_sf"/>
</dbReference>
<protein>
    <submittedName>
        <fullName evidence="2">SMI1/KNR4 family protein</fullName>
    </submittedName>
</protein>
<dbReference type="SUPFAM" id="SSF160631">
    <property type="entry name" value="SMI1/KNR4-like"/>
    <property type="match status" value="2"/>
</dbReference>
<dbReference type="EMBL" id="CP089983">
    <property type="protein sequence ID" value="WXB00410.1"/>
    <property type="molecule type" value="Genomic_DNA"/>
</dbReference>
<dbReference type="Proteomes" id="UP001374803">
    <property type="component" value="Chromosome"/>
</dbReference>
<reference evidence="2" key="1">
    <citation type="submission" date="2021-12" db="EMBL/GenBank/DDBJ databases">
        <title>Discovery of the Pendulisporaceae a myxobacterial family with distinct sporulation behavior and unique specialized metabolism.</title>
        <authorList>
            <person name="Garcia R."/>
            <person name="Popoff A."/>
            <person name="Bader C.D."/>
            <person name="Loehr J."/>
            <person name="Walesch S."/>
            <person name="Walt C."/>
            <person name="Boldt J."/>
            <person name="Bunk B."/>
            <person name="Haeckl F.J.F.P.J."/>
            <person name="Gunesch A.P."/>
            <person name="Birkelbach J."/>
            <person name="Nuebel U."/>
            <person name="Pietschmann T."/>
            <person name="Bach T."/>
            <person name="Mueller R."/>
        </authorList>
    </citation>
    <scope>NUCLEOTIDE SEQUENCE</scope>
    <source>
        <strain evidence="2">MSr11367</strain>
    </source>
</reference>
<dbReference type="SMART" id="SM00860">
    <property type="entry name" value="SMI1_KNR4"/>
    <property type="match status" value="2"/>
</dbReference>
<keyword evidence="3" id="KW-1185">Reference proteome</keyword>
<dbReference type="InterPro" id="IPR011043">
    <property type="entry name" value="Gal_Oxase/kelch_b-propeller"/>
</dbReference>
<evidence type="ECO:0000313" key="2">
    <source>
        <dbReference type="EMBL" id="WXB00410.1"/>
    </source>
</evidence>